<dbReference type="InterPro" id="IPR012902">
    <property type="entry name" value="N_methyl_site"/>
</dbReference>
<dbReference type="SUPFAM" id="SSF69322">
    <property type="entry name" value="Tricorn protease domain 2"/>
    <property type="match status" value="1"/>
</dbReference>
<dbReference type="Pfam" id="PF08309">
    <property type="entry name" value="LVIVD"/>
    <property type="match status" value="4"/>
</dbReference>
<name>A0A2M8KDY4_9BACT</name>
<dbReference type="PROSITE" id="PS00409">
    <property type="entry name" value="PROKAR_NTER_METHYL"/>
    <property type="match status" value="1"/>
</dbReference>
<evidence type="ECO:0000256" key="1">
    <source>
        <dbReference type="SAM" id="Phobius"/>
    </source>
</evidence>
<evidence type="ECO:0000313" key="3">
    <source>
        <dbReference type="Proteomes" id="UP000231450"/>
    </source>
</evidence>
<gene>
    <name evidence="2" type="ORF">COU81_02460</name>
</gene>
<keyword evidence="1" id="KW-0812">Transmembrane</keyword>
<dbReference type="EMBL" id="PFDW01000052">
    <property type="protein sequence ID" value="PJE58103.1"/>
    <property type="molecule type" value="Genomic_DNA"/>
</dbReference>
<dbReference type="InterPro" id="IPR013211">
    <property type="entry name" value="LVIVD"/>
</dbReference>
<comment type="caution">
    <text evidence="2">The sequence shown here is derived from an EMBL/GenBank/DDBJ whole genome shotgun (WGS) entry which is preliminary data.</text>
</comment>
<organism evidence="2 3">
    <name type="scientific">Candidatus Portnoybacteria bacterium CG10_big_fil_rev_8_21_14_0_10_36_7</name>
    <dbReference type="NCBI Taxonomy" id="1974812"/>
    <lineage>
        <taxon>Bacteria</taxon>
        <taxon>Candidatus Portnoyibacteriota</taxon>
    </lineage>
</organism>
<reference evidence="3" key="1">
    <citation type="submission" date="2017-09" db="EMBL/GenBank/DDBJ databases">
        <title>Depth-based differentiation of microbial function through sediment-hosted aquifers and enrichment of novel symbionts in the deep terrestrial subsurface.</title>
        <authorList>
            <person name="Probst A.J."/>
            <person name="Ladd B."/>
            <person name="Jarett J.K."/>
            <person name="Geller-Mcgrath D.E."/>
            <person name="Sieber C.M.K."/>
            <person name="Emerson J.B."/>
            <person name="Anantharaman K."/>
            <person name="Thomas B.C."/>
            <person name="Malmstrom R."/>
            <person name="Stieglmeier M."/>
            <person name="Klingl A."/>
            <person name="Woyke T."/>
            <person name="Ryan C.M."/>
            <person name="Banfield J.F."/>
        </authorList>
    </citation>
    <scope>NUCLEOTIDE SEQUENCE [LARGE SCALE GENOMIC DNA]</scope>
</reference>
<accession>A0A2M8KDY4</accession>
<evidence type="ECO:0008006" key="4">
    <source>
        <dbReference type="Google" id="ProtNLM"/>
    </source>
</evidence>
<dbReference type="AlphaFoldDB" id="A0A2M8KDY4"/>
<keyword evidence="1" id="KW-1133">Transmembrane helix</keyword>
<sequence length="464" mass="51045">MIKEQVKGFSLIEIVVAIAVLVMIIILSSGLYSQIKKMEYRAQNNTQATMLAQEANEAMRSIQKNNYSLMNTGVYGISNLGGEWSLIPNFDTVGNYKRSITITDVSPDKKEVEVNISWEDDGDAKSIKLNSYFTNYQKLIGGGDWTQPIESGFFNLATNNDARAIFVTSSKLYLLTDGEGGDDFYIFDLSSTSSAQLLSSIDIGEKGRDLFGVPPNIYLATGDQSREEQTIFVENLISPYVSGYYNLSDNKNARGITVRGNYAYITTDRRASVGEFFILDISVPTQPVLKGSYEVNDKVNKVAVSGNYAFLATSGGNQELIILDISNPTNPLYVSSLNVSGGVDANDVAVDGNILYMVTDKNSYGREFYAVDISNILNLTVIALLEYGDDINSISLLSSAYAFIGGKKDHSQMNIIDISNLPELTVVGQYDAEGEVQDVFFDNNIVYMATENNNKELQFIKATP</sequence>
<proteinExistence type="predicted"/>
<keyword evidence="1" id="KW-0472">Membrane</keyword>
<evidence type="ECO:0000313" key="2">
    <source>
        <dbReference type="EMBL" id="PJE58103.1"/>
    </source>
</evidence>
<protein>
    <recommendedName>
        <fullName evidence="4">Prepilin-type N-terminal cleavage/methylation domain-containing protein</fullName>
    </recommendedName>
</protein>
<feature type="transmembrane region" description="Helical" evidence="1">
    <location>
        <begin position="12"/>
        <end position="32"/>
    </location>
</feature>
<dbReference type="Proteomes" id="UP000231450">
    <property type="component" value="Unassembled WGS sequence"/>
</dbReference>